<dbReference type="GO" id="GO:0008270">
    <property type="term" value="F:zinc ion binding"/>
    <property type="evidence" value="ECO:0007669"/>
    <property type="project" value="InterPro"/>
</dbReference>
<proteinExistence type="predicted"/>
<evidence type="ECO:0000256" key="1">
    <source>
        <dbReference type="ARBA" id="ARBA00004123"/>
    </source>
</evidence>
<evidence type="ECO:0000259" key="4">
    <source>
        <dbReference type="PROSITE" id="PS50048"/>
    </source>
</evidence>
<feature type="region of interest" description="Disordered" evidence="3">
    <location>
        <begin position="101"/>
        <end position="126"/>
    </location>
</feature>
<dbReference type="CDD" id="cd00067">
    <property type="entry name" value="GAL4"/>
    <property type="match status" value="1"/>
</dbReference>
<dbReference type="PANTHER" id="PTHR37534">
    <property type="entry name" value="TRANSCRIPTIONAL ACTIVATOR PROTEIN UGA3"/>
    <property type="match status" value="1"/>
</dbReference>
<reference evidence="5" key="2">
    <citation type="submission" date="2012-05" db="EMBL/GenBank/DDBJ databases">
        <title>Annotation of the Genome Sequence of Fusarium oxysporum HDV247.</title>
        <authorList>
            <consortium name="The Broad Institute Genomics Platform"/>
            <person name="Ma L.-J."/>
            <person name="Corby-Kistler H."/>
            <person name="Broz K."/>
            <person name="Gale L.R."/>
            <person name="Jonkers W."/>
            <person name="O'Donnell K."/>
            <person name="Ploetz R."/>
            <person name="Steinberg C."/>
            <person name="Schwartz D.C."/>
            <person name="VanEtten H."/>
            <person name="Zhou S."/>
            <person name="Young S.K."/>
            <person name="Zeng Q."/>
            <person name="Gargeya S."/>
            <person name="Fitzgerald M."/>
            <person name="Abouelleil A."/>
            <person name="Alvarado L."/>
            <person name="Chapman S.B."/>
            <person name="Gainer-Dewar J."/>
            <person name="Goldberg J."/>
            <person name="Griggs A."/>
            <person name="Gujja S."/>
            <person name="Hansen M."/>
            <person name="Howarth C."/>
            <person name="Imamovic A."/>
            <person name="Ireland A."/>
            <person name="Larimer J."/>
            <person name="McCowan C."/>
            <person name="Murphy C."/>
            <person name="Pearson M."/>
            <person name="Poon T.W."/>
            <person name="Priest M."/>
            <person name="Roberts A."/>
            <person name="Saif S."/>
            <person name="Shea T."/>
            <person name="Sykes S."/>
            <person name="Wortman J."/>
            <person name="Nusbaum C."/>
            <person name="Birren B."/>
        </authorList>
    </citation>
    <scope>NUCLEOTIDE SEQUENCE</scope>
    <source>
        <strain evidence="5">HDV247</strain>
    </source>
</reference>
<comment type="subcellular location">
    <subcellularLocation>
        <location evidence="1">Nucleus</location>
    </subcellularLocation>
</comment>
<keyword evidence="2" id="KW-0539">Nucleus</keyword>
<evidence type="ECO:0000313" key="5">
    <source>
        <dbReference type="EMBL" id="EXA54751.1"/>
    </source>
</evidence>
<sequence length="578" mass="64102">MSAPACWTCRLRRKKCDRTRPACRGCSDLSIDCHYSSERPDWMDGGDKQTQMAQSIKARVRQGATSRRAKGFAVQVQPLQQGYSSKAIKLHESSSLETLPPLEELDTGVSSDDATTSAGAAHSTNQQETDDFLTSLYLDTVFPHLFPLYRPASLEGGRVWLLKAIQEQPAIHHTVISISAYYFTLLLARDASQTLRTPCEQHVWDTLALHMDSSLRIIQEEMTAFNKVRPSSGKEDVLKQARLLGAIVQQLIFDTAMAQGAAWNLHLKAALGLFRDIIETHGQRDGFLDLDAVLQAIAPRSSMFNGIHLDFTPWSQDQNAFQFFAAFLIYADVISGVMSGTTPKLQTYHGMLIANETACDSRQVLALKTEDYIGCPGWILTVLGKISAIDASQNATGERERREIVELKVKLQVGLADTQENLQTDQGQQVAEAWMHGAMLYLIIVEQGRRPSHTETKHHVQSIAKMVAGPLSLRSIMWPFFMAGVLAGQEDETIFTEAVLKLGPLKAFGSAKEALSLLERAWLARDETPQDDWRLSDCFGGEDRSADKYGLYLGMFIGIRAVVAVRCREGHACVRDPG</sequence>
<reference evidence="5" key="1">
    <citation type="submission" date="2011-10" db="EMBL/GenBank/DDBJ databases">
        <title>The Genome Sequence of Fusarium oxysporum HDV247.</title>
        <authorList>
            <consortium name="The Broad Institute Genome Sequencing Platform"/>
            <person name="Ma L.-J."/>
            <person name="Gale L.R."/>
            <person name="Schwartz D.C."/>
            <person name="Zhou S."/>
            <person name="Corby-Kistler H."/>
            <person name="Young S.K."/>
            <person name="Zeng Q."/>
            <person name="Gargeya S."/>
            <person name="Fitzgerald M."/>
            <person name="Haas B."/>
            <person name="Abouelleil A."/>
            <person name="Alvarado L."/>
            <person name="Arachchi H.M."/>
            <person name="Berlin A."/>
            <person name="Brown A."/>
            <person name="Chapman S.B."/>
            <person name="Chen Z."/>
            <person name="Dunbar C."/>
            <person name="Freedman E."/>
            <person name="Gearin G."/>
            <person name="Goldberg J."/>
            <person name="Griggs A."/>
            <person name="Gujja S."/>
            <person name="Heiman D."/>
            <person name="Howarth C."/>
            <person name="Larson L."/>
            <person name="Lui A."/>
            <person name="MacDonald P.J.P."/>
            <person name="Montmayeur A."/>
            <person name="Murphy C."/>
            <person name="Neiman D."/>
            <person name="Pearson M."/>
            <person name="Priest M."/>
            <person name="Roberts A."/>
            <person name="Saif S."/>
            <person name="Shea T."/>
            <person name="Shenoy N."/>
            <person name="Sisk P."/>
            <person name="Stolte C."/>
            <person name="Sykes S."/>
            <person name="Wortman J."/>
            <person name="Nusbaum C."/>
            <person name="Birren B."/>
        </authorList>
    </citation>
    <scope>NUCLEOTIDE SEQUENCE [LARGE SCALE GENOMIC DNA]</scope>
    <source>
        <strain evidence="5">HDV247</strain>
    </source>
</reference>
<dbReference type="InterPro" id="IPR001138">
    <property type="entry name" value="Zn2Cys6_DnaBD"/>
</dbReference>
<organism evidence="5">
    <name type="scientific">Fusarium oxysporum f. sp. pisi HDV247</name>
    <dbReference type="NCBI Taxonomy" id="1080344"/>
    <lineage>
        <taxon>Eukaryota</taxon>
        <taxon>Fungi</taxon>
        <taxon>Dikarya</taxon>
        <taxon>Ascomycota</taxon>
        <taxon>Pezizomycotina</taxon>
        <taxon>Sordariomycetes</taxon>
        <taxon>Hypocreomycetidae</taxon>
        <taxon>Hypocreales</taxon>
        <taxon>Nectriaceae</taxon>
        <taxon>Fusarium</taxon>
        <taxon>Fusarium oxysporum species complex</taxon>
    </lineage>
</organism>
<name>W9QI50_FUSOX</name>
<feature type="compositionally biased region" description="Low complexity" evidence="3">
    <location>
        <begin position="110"/>
        <end position="124"/>
    </location>
</feature>
<dbReference type="Gene3D" id="4.10.240.10">
    <property type="entry name" value="Zn(2)-C6 fungal-type DNA-binding domain"/>
    <property type="match status" value="1"/>
</dbReference>
<dbReference type="AlphaFoldDB" id="W9QI50"/>
<dbReference type="Pfam" id="PF00172">
    <property type="entry name" value="Zn_clus"/>
    <property type="match status" value="1"/>
</dbReference>
<dbReference type="PROSITE" id="PS50048">
    <property type="entry name" value="ZN2_CY6_FUNGAL_2"/>
    <property type="match status" value="1"/>
</dbReference>
<dbReference type="PANTHER" id="PTHR37534:SF20">
    <property type="entry name" value="PRO1A C6 ZINK-FINGER PROTEIN"/>
    <property type="match status" value="1"/>
</dbReference>
<dbReference type="Pfam" id="PF11951">
    <property type="entry name" value="Fungal_trans_2"/>
    <property type="match status" value="1"/>
</dbReference>
<dbReference type="HOGENOM" id="CLU_019313_1_0_1"/>
<feature type="domain" description="Zn(2)-C6 fungal-type" evidence="4">
    <location>
        <begin position="5"/>
        <end position="35"/>
    </location>
</feature>
<dbReference type="InterPro" id="IPR021858">
    <property type="entry name" value="Fun_TF"/>
</dbReference>
<dbReference type="SMART" id="SM00066">
    <property type="entry name" value="GAL4"/>
    <property type="match status" value="1"/>
</dbReference>
<dbReference type="SUPFAM" id="SSF57701">
    <property type="entry name" value="Zn2/Cys6 DNA-binding domain"/>
    <property type="match status" value="1"/>
</dbReference>
<accession>W9QI50</accession>
<dbReference type="PROSITE" id="PS00463">
    <property type="entry name" value="ZN2_CY6_FUNGAL_1"/>
    <property type="match status" value="1"/>
</dbReference>
<dbReference type="OrthoDB" id="3251668at2759"/>
<dbReference type="InterPro" id="IPR036864">
    <property type="entry name" value="Zn2-C6_fun-type_DNA-bd_sf"/>
</dbReference>
<protein>
    <recommendedName>
        <fullName evidence="4">Zn(2)-C6 fungal-type domain-containing protein</fullName>
    </recommendedName>
</protein>
<evidence type="ECO:0000256" key="3">
    <source>
        <dbReference type="SAM" id="MobiDB-lite"/>
    </source>
</evidence>
<dbReference type="GO" id="GO:0005634">
    <property type="term" value="C:nucleus"/>
    <property type="evidence" value="ECO:0007669"/>
    <property type="project" value="UniProtKB-SubCell"/>
</dbReference>
<gene>
    <name evidence="5" type="ORF">FOVG_02159</name>
</gene>
<dbReference type="GO" id="GO:0000981">
    <property type="term" value="F:DNA-binding transcription factor activity, RNA polymerase II-specific"/>
    <property type="evidence" value="ECO:0007669"/>
    <property type="project" value="InterPro"/>
</dbReference>
<evidence type="ECO:0000256" key="2">
    <source>
        <dbReference type="ARBA" id="ARBA00023242"/>
    </source>
</evidence>
<dbReference type="EMBL" id="JH650968">
    <property type="protein sequence ID" value="EXA54751.1"/>
    <property type="molecule type" value="Genomic_DNA"/>
</dbReference>
<dbReference type="Proteomes" id="UP000030751">
    <property type="component" value="Unassembled WGS sequence"/>
</dbReference>